<sequence length="71" mass="7960">AMKNNIQTLPAFSDSIITFEENPAVGEDFRPLKNSCPKAENLLRRCLQFPLYPSLGKKNVQLISKVLTTLP</sequence>
<name>X1RRX4_9ZZZZ</name>
<comment type="caution">
    <text evidence="1">The sequence shown here is derived from an EMBL/GenBank/DDBJ whole genome shotgun (WGS) entry which is preliminary data.</text>
</comment>
<protein>
    <submittedName>
        <fullName evidence="1">Uncharacterized protein</fullName>
    </submittedName>
</protein>
<proteinExistence type="predicted"/>
<evidence type="ECO:0000313" key="1">
    <source>
        <dbReference type="EMBL" id="GAI83413.1"/>
    </source>
</evidence>
<dbReference type="Gene3D" id="3.90.1150.10">
    <property type="entry name" value="Aspartate Aminotransferase, domain 1"/>
    <property type="match status" value="1"/>
</dbReference>
<dbReference type="AlphaFoldDB" id="X1RRX4"/>
<feature type="non-terminal residue" evidence="1">
    <location>
        <position position="1"/>
    </location>
</feature>
<organism evidence="1">
    <name type="scientific">marine sediment metagenome</name>
    <dbReference type="NCBI Taxonomy" id="412755"/>
    <lineage>
        <taxon>unclassified sequences</taxon>
        <taxon>metagenomes</taxon>
        <taxon>ecological metagenomes</taxon>
    </lineage>
</organism>
<gene>
    <name evidence="1" type="ORF">S12H4_14642</name>
</gene>
<accession>X1RRX4</accession>
<dbReference type="EMBL" id="BARW01006993">
    <property type="protein sequence ID" value="GAI83413.1"/>
    <property type="molecule type" value="Genomic_DNA"/>
</dbReference>
<dbReference type="InterPro" id="IPR015422">
    <property type="entry name" value="PyrdxlP-dep_Trfase_small"/>
</dbReference>
<reference evidence="1" key="1">
    <citation type="journal article" date="2014" name="Front. Microbiol.">
        <title>High frequency of phylogenetically diverse reductive dehalogenase-homologous genes in deep subseafloor sedimentary metagenomes.</title>
        <authorList>
            <person name="Kawai M."/>
            <person name="Futagami T."/>
            <person name="Toyoda A."/>
            <person name="Takaki Y."/>
            <person name="Nishi S."/>
            <person name="Hori S."/>
            <person name="Arai W."/>
            <person name="Tsubouchi T."/>
            <person name="Morono Y."/>
            <person name="Uchiyama I."/>
            <person name="Ito T."/>
            <person name="Fujiyama A."/>
            <person name="Inagaki F."/>
            <person name="Takami H."/>
        </authorList>
    </citation>
    <scope>NUCLEOTIDE SEQUENCE</scope>
    <source>
        <strain evidence="1">Expedition CK06-06</strain>
    </source>
</reference>